<accession>A0A1I4S360</accession>
<dbReference type="Pfam" id="PF11228">
    <property type="entry name" value="DUF3027"/>
    <property type="match status" value="1"/>
</dbReference>
<protein>
    <recommendedName>
        <fullName evidence="4">DUF3027 domain-containing protein</fullName>
    </recommendedName>
</protein>
<proteinExistence type="predicted"/>
<keyword evidence="3" id="KW-1185">Reference proteome</keyword>
<dbReference type="OrthoDB" id="3210158at2"/>
<evidence type="ECO:0008006" key="4">
    <source>
        <dbReference type="Google" id="ProtNLM"/>
    </source>
</evidence>
<name>A0A1I4S360_PSUAM</name>
<dbReference type="InterPro" id="IPR021391">
    <property type="entry name" value="DUF3027"/>
</dbReference>
<evidence type="ECO:0000256" key="1">
    <source>
        <dbReference type="SAM" id="MobiDB-lite"/>
    </source>
</evidence>
<dbReference type="AlphaFoldDB" id="A0A1I4S360"/>
<dbReference type="EMBL" id="FOUY01000001">
    <property type="protein sequence ID" value="SFM58734.1"/>
    <property type="molecule type" value="Genomic_DNA"/>
</dbReference>
<organism evidence="2 3">
    <name type="scientific">Pseudonocardia ammonioxydans</name>
    <dbReference type="NCBI Taxonomy" id="260086"/>
    <lineage>
        <taxon>Bacteria</taxon>
        <taxon>Bacillati</taxon>
        <taxon>Actinomycetota</taxon>
        <taxon>Actinomycetes</taxon>
        <taxon>Pseudonocardiales</taxon>
        <taxon>Pseudonocardiaceae</taxon>
        <taxon>Pseudonocardia</taxon>
    </lineage>
</organism>
<reference evidence="2 3" key="1">
    <citation type="submission" date="2016-10" db="EMBL/GenBank/DDBJ databases">
        <authorList>
            <person name="de Groot N.N."/>
        </authorList>
    </citation>
    <scope>NUCLEOTIDE SEQUENCE [LARGE SCALE GENOMIC DNA]</scope>
    <source>
        <strain evidence="2 3">CGMCC 4.1877</strain>
    </source>
</reference>
<sequence>MPGAGWHTGEVTAGEETASTEGPAAPEPRPAPSQLFDAVETARSAAADEAADELGGSAAVAAVGEYLGATAEDDGSVTHSFAAELAGYRGWRWAITVASAGEDAPVTVSESVLLPGATALVAPDWVPWDQRVRPDDFKPGDLLPTPADDPRLVPGYLDSGDPAVDELAREAGLGRERVLSAEGRRAAAERWQHGERGPAADLARSAPASCGTCGFLVPLAGALRGAFGVCANGSAPADGQVVAVGFGCGAHSSVGEPSGSPVYVSALVYDDGVDLEPVGAGS</sequence>
<gene>
    <name evidence="2" type="ORF">SAMN05216207_1001210</name>
</gene>
<dbReference type="Proteomes" id="UP000199614">
    <property type="component" value="Unassembled WGS sequence"/>
</dbReference>
<dbReference type="STRING" id="260086.SAMN05216207_1001210"/>
<evidence type="ECO:0000313" key="2">
    <source>
        <dbReference type="EMBL" id="SFM58734.1"/>
    </source>
</evidence>
<evidence type="ECO:0000313" key="3">
    <source>
        <dbReference type="Proteomes" id="UP000199614"/>
    </source>
</evidence>
<feature type="region of interest" description="Disordered" evidence="1">
    <location>
        <begin position="1"/>
        <end position="32"/>
    </location>
</feature>